<dbReference type="EMBL" id="WSRS01000130">
    <property type="protein sequence ID" value="MVX59739.1"/>
    <property type="molecule type" value="Genomic_DNA"/>
</dbReference>
<feature type="chain" id="PRO_5031574262" evidence="2">
    <location>
        <begin position="41"/>
        <end position="776"/>
    </location>
</feature>
<feature type="region of interest" description="Disordered" evidence="1">
    <location>
        <begin position="757"/>
        <end position="776"/>
    </location>
</feature>
<feature type="compositionally biased region" description="Basic and acidic residues" evidence="1">
    <location>
        <begin position="120"/>
        <end position="129"/>
    </location>
</feature>
<feature type="compositionally biased region" description="Polar residues" evidence="1">
    <location>
        <begin position="767"/>
        <end position="776"/>
    </location>
</feature>
<evidence type="ECO:0000313" key="4">
    <source>
        <dbReference type="Proteomes" id="UP000461595"/>
    </source>
</evidence>
<proteinExistence type="predicted"/>
<feature type="signal peptide" evidence="2">
    <location>
        <begin position="1"/>
        <end position="40"/>
    </location>
</feature>
<dbReference type="Proteomes" id="UP000461595">
    <property type="component" value="Unassembled WGS sequence"/>
</dbReference>
<feature type="compositionally biased region" description="Basic and acidic residues" evidence="1">
    <location>
        <begin position="90"/>
        <end position="106"/>
    </location>
</feature>
<sequence length="776" mass="84839">MYFNRKGVKQTNWRMVKKGKHFLFGCSLVLALGANSMVGADEVTVGEEPDTDSSVVATTDQDDTDRTDEVETRTYQAPLTNQVMVQDSSNKLEGEEPQAEEKKVEVSDEEIEETQPIASEDTRPPKKSVESLTSVQSLNQSESVAVANKTVISSPILETVIEPTTVSTEAVETASKDSLMDSLPTIEAKQANPVIETKDLLENTATALSNMENMNHSFEAAYTVSRFRSAVRAASLGADQNTPPFDISEAIYSPGKDMQDKGYQGKAWLYRDGTLDGTNSNSKMLSDVKVYIQWVNGKGFVSPVYYTKTNPDGSFVIDLSKPIVDASGTSHSFQLAGDTKFAVRTWVENPDPAKYNIIQHGDKTYGFHTRTNRKNESWDFTAGVNRIVNSHVILQEKPFTESWLVKPQAEWSSAPSSSGEWPEKGNYGTLRGTVWYENGDAPGTLANQWINGGVLPQAKGDQSATGVRVVASYVNDEVARLFDSWKNTHKNYTLEEFAAAQKKIVTDYQAANGVGSHIAESVVGVVKPDGSYYIPFKGLYGVSRTQQNAGLRISWKVSDAEYGKVVSDKDADNSALMKWNGTIGQKHRHINSDYVYAAPVTDDYAVWSNNYQTNMFQSTADTLTKALESDNNDWQNFALLAHQPNHDVLVYDTTDNKAAPGTTVESTTSGLMPNREYQIQWFKNGEPIGSPTSITADGEGRAKSVPITVEPNLSAPAIYTSGVFFKDVPTSDISAALALDSFVADVAKKADTLDPAYEDKNVVPGTPATSTPALTD</sequence>
<gene>
    <name evidence="3" type="ORF">E5983_08905</name>
</gene>
<name>A0A7X3KCX9_9STRE</name>
<evidence type="ECO:0000256" key="2">
    <source>
        <dbReference type="SAM" id="SignalP"/>
    </source>
</evidence>
<reference evidence="3 4" key="1">
    <citation type="submission" date="2019-12" db="EMBL/GenBank/DDBJ databases">
        <title>Microbes associate with the intestines of laboratory mice.</title>
        <authorList>
            <person name="Navarre W."/>
            <person name="Wong E."/>
        </authorList>
    </citation>
    <scope>NUCLEOTIDE SEQUENCE [LARGE SCALE GENOMIC DNA]</scope>
    <source>
        <strain evidence="3 4">NM51_B2-22</strain>
    </source>
</reference>
<feature type="region of interest" description="Disordered" evidence="1">
    <location>
        <begin position="84"/>
        <end position="134"/>
    </location>
</feature>
<dbReference type="AlphaFoldDB" id="A0A7X3KCX9"/>
<comment type="caution">
    <text evidence="3">The sequence shown here is derived from an EMBL/GenBank/DDBJ whole genome shotgun (WGS) entry which is preliminary data.</text>
</comment>
<organism evidence="3 4">
    <name type="scientific">Streptococcus danieliae</name>
    <dbReference type="NCBI Taxonomy" id="747656"/>
    <lineage>
        <taxon>Bacteria</taxon>
        <taxon>Bacillati</taxon>
        <taxon>Bacillota</taxon>
        <taxon>Bacilli</taxon>
        <taxon>Lactobacillales</taxon>
        <taxon>Streptococcaceae</taxon>
        <taxon>Streptococcus</taxon>
    </lineage>
</organism>
<protein>
    <submittedName>
        <fullName evidence="3">Uncharacterized protein</fullName>
    </submittedName>
</protein>
<accession>A0A7X3KCX9</accession>
<evidence type="ECO:0000256" key="1">
    <source>
        <dbReference type="SAM" id="MobiDB-lite"/>
    </source>
</evidence>
<feature type="non-terminal residue" evidence="3">
    <location>
        <position position="776"/>
    </location>
</feature>
<evidence type="ECO:0000313" key="3">
    <source>
        <dbReference type="EMBL" id="MVX59739.1"/>
    </source>
</evidence>
<keyword evidence="2" id="KW-0732">Signal</keyword>
<feature type="region of interest" description="Disordered" evidence="1">
    <location>
        <begin position="44"/>
        <end position="69"/>
    </location>
</feature>